<keyword evidence="4" id="KW-0460">Magnesium</keyword>
<dbReference type="NCBIfam" id="TIGR01549">
    <property type="entry name" value="HAD-SF-IA-v1"/>
    <property type="match status" value="1"/>
</dbReference>
<accession>A0A0F5Q3S0</accession>
<dbReference type="Gene3D" id="1.20.120.710">
    <property type="entry name" value="Haloacid dehalogenase hydrolase-like domain"/>
    <property type="match status" value="1"/>
</dbReference>
<dbReference type="EMBL" id="LANJ01000046">
    <property type="protein sequence ID" value="KKC35281.1"/>
    <property type="molecule type" value="Genomic_DNA"/>
</dbReference>
<evidence type="ECO:0000313" key="5">
    <source>
        <dbReference type="EMBL" id="KKC35281.1"/>
    </source>
</evidence>
<dbReference type="SFLD" id="SFLDS00003">
    <property type="entry name" value="Haloacid_Dehalogenase"/>
    <property type="match status" value="1"/>
</dbReference>
<dbReference type="Proteomes" id="UP000033411">
    <property type="component" value="Unassembled WGS sequence"/>
</dbReference>
<keyword evidence="2" id="KW-0479">Metal-binding</keyword>
<dbReference type="InterPro" id="IPR023214">
    <property type="entry name" value="HAD_sf"/>
</dbReference>
<dbReference type="PATRIC" id="fig|1293439.3.peg.3461"/>
<sequence>MIKAVLFDLDETLLVRKAAIRAFIEDQYQRHSAGLAGVERARYVTRFLGLEDEGRVPKVTVYPQLAAELGLDAAIAAELLADYQAVYPRFVVLTPGARETLTALRTQGLKLGIVTNGNSVVQNGKIDATGLRPLLDVVLVSETEGMSKPDPAVFALAMRRLDVAAADAVFVGDNPAVDVEGAANAGLNAVWFHSSTEWPTDLSPARYSITAMDQLIDVIGTLNAA</sequence>
<comment type="caution">
    <text evidence="5">The sequence shown here is derived from an EMBL/GenBank/DDBJ whole genome shotgun (WGS) entry which is preliminary data.</text>
</comment>
<keyword evidence="3" id="KW-0378">Hydrolase</keyword>
<evidence type="ECO:0000256" key="1">
    <source>
        <dbReference type="ARBA" id="ARBA00001946"/>
    </source>
</evidence>
<gene>
    <name evidence="5" type="ORF">WH87_16970</name>
</gene>
<proteinExistence type="predicted"/>
<evidence type="ECO:0008006" key="7">
    <source>
        <dbReference type="Google" id="ProtNLM"/>
    </source>
</evidence>
<dbReference type="Gene3D" id="3.40.50.1000">
    <property type="entry name" value="HAD superfamily/HAD-like"/>
    <property type="match status" value="1"/>
</dbReference>
<dbReference type="InterPro" id="IPR006549">
    <property type="entry name" value="HAD-SF_hydro_IIIA"/>
</dbReference>
<organism evidence="5 6">
    <name type="scientific">Devosia epidermidihirudinis</name>
    <dbReference type="NCBI Taxonomy" id="1293439"/>
    <lineage>
        <taxon>Bacteria</taxon>
        <taxon>Pseudomonadati</taxon>
        <taxon>Pseudomonadota</taxon>
        <taxon>Alphaproteobacteria</taxon>
        <taxon>Hyphomicrobiales</taxon>
        <taxon>Devosiaceae</taxon>
        <taxon>Devosia</taxon>
    </lineage>
</organism>
<dbReference type="PRINTS" id="PR00413">
    <property type="entry name" value="HADHALOGNASE"/>
</dbReference>
<dbReference type="InterPro" id="IPR006439">
    <property type="entry name" value="HAD-SF_hydro_IA"/>
</dbReference>
<dbReference type="InterPro" id="IPR051400">
    <property type="entry name" value="HAD-like_hydrolase"/>
</dbReference>
<dbReference type="GO" id="GO:0044281">
    <property type="term" value="P:small molecule metabolic process"/>
    <property type="evidence" value="ECO:0007669"/>
    <property type="project" value="UniProtKB-ARBA"/>
</dbReference>
<dbReference type="GO" id="GO:0046872">
    <property type="term" value="F:metal ion binding"/>
    <property type="evidence" value="ECO:0007669"/>
    <property type="project" value="UniProtKB-KW"/>
</dbReference>
<dbReference type="SFLD" id="SFLDG01129">
    <property type="entry name" value="C1.5:_HAD__Beta-PGM__Phosphata"/>
    <property type="match status" value="1"/>
</dbReference>
<dbReference type="NCBIfam" id="TIGR01662">
    <property type="entry name" value="HAD-SF-IIIA"/>
    <property type="match status" value="1"/>
</dbReference>
<dbReference type="AlphaFoldDB" id="A0A0F5Q3S0"/>
<dbReference type="STRING" id="1293439.WH87_16970"/>
<name>A0A0F5Q3S0_9HYPH</name>
<dbReference type="SUPFAM" id="SSF56784">
    <property type="entry name" value="HAD-like"/>
    <property type="match status" value="1"/>
</dbReference>
<evidence type="ECO:0000313" key="6">
    <source>
        <dbReference type="Proteomes" id="UP000033411"/>
    </source>
</evidence>
<dbReference type="NCBIfam" id="TIGR01509">
    <property type="entry name" value="HAD-SF-IA-v3"/>
    <property type="match status" value="1"/>
</dbReference>
<evidence type="ECO:0000256" key="3">
    <source>
        <dbReference type="ARBA" id="ARBA00022801"/>
    </source>
</evidence>
<evidence type="ECO:0000256" key="4">
    <source>
        <dbReference type="ARBA" id="ARBA00022842"/>
    </source>
</evidence>
<dbReference type="PANTHER" id="PTHR46470:SF2">
    <property type="entry name" value="GLYCERALDEHYDE 3-PHOSPHATE PHOSPHATASE"/>
    <property type="match status" value="1"/>
</dbReference>
<evidence type="ECO:0000256" key="2">
    <source>
        <dbReference type="ARBA" id="ARBA00022723"/>
    </source>
</evidence>
<keyword evidence="6" id="KW-1185">Reference proteome</keyword>
<protein>
    <recommendedName>
        <fullName evidence="7">HAD family hydrolase</fullName>
    </recommendedName>
</protein>
<dbReference type="PANTHER" id="PTHR46470">
    <property type="entry name" value="N-ACYLNEURAMINATE-9-PHOSPHATASE"/>
    <property type="match status" value="1"/>
</dbReference>
<reference evidence="5 6" key="1">
    <citation type="submission" date="2015-03" db="EMBL/GenBank/DDBJ databases">
        <authorList>
            <person name="Lepp D."/>
            <person name="Hassan Y.I."/>
            <person name="Li X.-Z."/>
            <person name="Zhou T."/>
        </authorList>
    </citation>
    <scope>NUCLEOTIDE SEQUENCE [LARGE SCALE GENOMIC DNA]</scope>
    <source>
        <strain evidence="5 6">E84</strain>
    </source>
</reference>
<dbReference type="RefSeq" id="WP_046138959.1">
    <property type="nucleotide sequence ID" value="NZ_LANJ01000046.1"/>
</dbReference>
<dbReference type="GO" id="GO:0016791">
    <property type="term" value="F:phosphatase activity"/>
    <property type="evidence" value="ECO:0007669"/>
    <property type="project" value="TreeGrafter"/>
</dbReference>
<comment type="cofactor">
    <cofactor evidence="1">
        <name>Mg(2+)</name>
        <dbReference type="ChEBI" id="CHEBI:18420"/>
    </cofactor>
</comment>
<dbReference type="Pfam" id="PF00702">
    <property type="entry name" value="Hydrolase"/>
    <property type="match status" value="1"/>
</dbReference>
<dbReference type="InterPro" id="IPR036412">
    <property type="entry name" value="HAD-like_sf"/>
</dbReference>